<comment type="caution">
    <text evidence="2">The sequence shown here is derived from an EMBL/GenBank/DDBJ whole genome shotgun (WGS) entry which is preliminary data.</text>
</comment>
<proteinExistence type="predicted"/>
<evidence type="ECO:0000256" key="1">
    <source>
        <dbReference type="SAM" id="Phobius"/>
    </source>
</evidence>
<dbReference type="Proteomes" id="UP000887159">
    <property type="component" value="Unassembled WGS sequence"/>
</dbReference>
<gene>
    <name evidence="2" type="ORF">TNCV_1199801</name>
</gene>
<keyword evidence="3" id="KW-1185">Reference proteome</keyword>
<keyword evidence="1" id="KW-0472">Membrane</keyword>
<dbReference type="EMBL" id="BMAU01021243">
    <property type="protein sequence ID" value="GFY04202.1"/>
    <property type="molecule type" value="Genomic_DNA"/>
</dbReference>
<feature type="transmembrane region" description="Helical" evidence="1">
    <location>
        <begin position="15"/>
        <end position="37"/>
    </location>
</feature>
<sequence>MGSKTRKENKCRNCVFVTAVVFLLVSVIKFNLSAVLLRKGKMSLHRNLLMALCSIGRLESGQTQETAIDAVGVAISIIVRVCHCRIDSKKQDMFDVIHGLSQQIMTDICSKQTEQPIRRRFKNRFFWQKVLKPISGLLVNGLYAYGPMMCIR</sequence>
<evidence type="ECO:0000313" key="3">
    <source>
        <dbReference type="Proteomes" id="UP000887159"/>
    </source>
</evidence>
<keyword evidence="1" id="KW-0812">Transmembrane</keyword>
<reference evidence="2" key="1">
    <citation type="submission" date="2020-08" db="EMBL/GenBank/DDBJ databases">
        <title>Multicomponent nature underlies the extraordinary mechanical properties of spider dragline silk.</title>
        <authorList>
            <person name="Kono N."/>
            <person name="Nakamura H."/>
            <person name="Mori M."/>
            <person name="Yoshida Y."/>
            <person name="Ohtoshi R."/>
            <person name="Malay A.D."/>
            <person name="Moran D.A.P."/>
            <person name="Tomita M."/>
            <person name="Numata K."/>
            <person name="Arakawa K."/>
        </authorList>
    </citation>
    <scope>NUCLEOTIDE SEQUENCE</scope>
</reference>
<dbReference type="AlphaFoldDB" id="A0A8X6RYF2"/>
<name>A0A8X6RYF2_TRICX</name>
<accession>A0A8X6RYF2</accession>
<protein>
    <submittedName>
        <fullName evidence="2">Uncharacterized protein</fullName>
    </submittedName>
</protein>
<organism evidence="2 3">
    <name type="scientific">Trichonephila clavipes</name>
    <name type="common">Golden silk orbweaver</name>
    <name type="synonym">Nephila clavipes</name>
    <dbReference type="NCBI Taxonomy" id="2585209"/>
    <lineage>
        <taxon>Eukaryota</taxon>
        <taxon>Metazoa</taxon>
        <taxon>Ecdysozoa</taxon>
        <taxon>Arthropoda</taxon>
        <taxon>Chelicerata</taxon>
        <taxon>Arachnida</taxon>
        <taxon>Araneae</taxon>
        <taxon>Araneomorphae</taxon>
        <taxon>Entelegynae</taxon>
        <taxon>Araneoidea</taxon>
        <taxon>Nephilidae</taxon>
        <taxon>Trichonephila</taxon>
    </lineage>
</organism>
<evidence type="ECO:0000313" key="2">
    <source>
        <dbReference type="EMBL" id="GFY04202.1"/>
    </source>
</evidence>
<keyword evidence="1" id="KW-1133">Transmembrane helix</keyword>